<evidence type="ECO:0008006" key="3">
    <source>
        <dbReference type="Google" id="ProtNLM"/>
    </source>
</evidence>
<organism evidence="1 2">
    <name type="scientific">Aureimonas pseudogalii</name>
    <dbReference type="NCBI Taxonomy" id="1744844"/>
    <lineage>
        <taxon>Bacteria</taxon>
        <taxon>Pseudomonadati</taxon>
        <taxon>Pseudomonadota</taxon>
        <taxon>Alphaproteobacteria</taxon>
        <taxon>Hyphomicrobiales</taxon>
        <taxon>Aurantimonadaceae</taxon>
        <taxon>Aureimonas</taxon>
    </lineage>
</organism>
<dbReference type="EMBL" id="JACIEK010000001">
    <property type="protein sequence ID" value="MBB3997134.1"/>
    <property type="molecule type" value="Genomic_DNA"/>
</dbReference>
<dbReference type="Gene3D" id="3.20.20.80">
    <property type="entry name" value="Glycosidases"/>
    <property type="match status" value="1"/>
</dbReference>
<evidence type="ECO:0000313" key="2">
    <source>
        <dbReference type="Proteomes" id="UP000542776"/>
    </source>
</evidence>
<accession>A0A7W6EA66</accession>
<protein>
    <recommendedName>
        <fullName evidence="3">Arabinogalactan endo-beta-1,4-galactanase</fullName>
    </recommendedName>
</protein>
<evidence type="ECO:0000313" key="1">
    <source>
        <dbReference type="EMBL" id="MBB3997134.1"/>
    </source>
</evidence>
<keyword evidence="2" id="KW-1185">Reference proteome</keyword>
<reference evidence="1 2" key="1">
    <citation type="submission" date="2020-08" db="EMBL/GenBank/DDBJ databases">
        <title>Genomic Encyclopedia of Type Strains, Phase IV (KMG-IV): sequencing the most valuable type-strain genomes for metagenomic binning, comparative biology and taxonomic classification.</title>
        <authorList>
            <person name="Goeker M."/>
        </authorList>
    </citation>
    <scope>NUCLEOTIDE SEQUENCE [LARGE SCALE GENOMIC DNA]</scope>
    <source>
        <strain evidence="1 2">DSM 102238</strain>
    </source>
</reference>
<dbReference type="AlphaFoldDB" id="A0A7W6EA66"/>
<dbReference type="SUPFAM" id="SSF51445">
    <property type="entry name" value="(Trans)glycosidases"/>
    <property type="match status" value="1"/>
</dbReference>
<name>A0A7W6EA66_9HYPH</name>
<gene>
    <name evidence="1" type="ORF">GGR04_000955</name>
</gene>
<dbReference type="Proteomes" id="UP000542776">
    <property type="component" value="Unassembled WGS sequence"/>
</dbReference>
<dbReference type="InterPro" id="IPR017853">
    <property type="entry name" value="GH"/>
</dbReference>
<dbReference type="RefSeq" id="WP_183198362.1">
    <property type="nucleotide sequence ID" value="NZ_JACIEK010000001.1"/>
</dbReference>
<proteinExistence type="predicted"/>
<comment type="caution">
    <text evidence="1">The sequence shown here is derived from an EMBL/GenBank/DDBJ whole genome shotgun (WGS) entry which is preliminary data.</text>
</comment>
<sequence>MIPLLAGFECGRLGWNGHDLLVTTRHMPADRMVEHYAIAAAHGLTRVRDGLPWRHDAAARLRSAETVRADVIWDLNHFDPPHDPVGHARGVALAARRDRPLWICPVNEPSLYPALAGTSRDDAVGLAWTMIEVARDHHPDVRVLTTDPLTGIGERQFEATDALVARGGVDLIGVNYYPHTARTTLSKVLLKTARRYRLPVLVAETSWHDGHREQARRYPGWNKRDWLRHVLAEVETARSKGADIVGVCWYPIVDCPPWNRPRSRQRWSHGLIRGDLSIDETLASALGHGRRTGKQLSFDYALAG</sequence>